<dbReference type="EMBL" id="GBRH01226389">
    <property type="protein sequence ID" value="JAD71506.1"/>
    <property type="molecule type" value="Transcribed_RNA"/>
</dbReference>
<name>A0A0A9C7H4_ARUDO</name>
<sequence length="71" mass="8287">MRNFLCRSIHMCIAVAHFLFQHEIHNYVHEKLCLKHLKCQMVSSVSTFGKLETNCIISFITFFMSTATAYN</sequence>
<organism evidence="1">
    <name type="scientific">Arundo donax</name>
    <name type="common">Giant reed</name>
    <name type="synonym">Donax arundinaceus</name>
    <dbReference type="NCBI Taxonomy" id="35708"/>
    <lineage>
        <taxon>Eukaryota</taxon>
        <taxon>Viridiplantae</taxon>
        <taxon>Streptophyta</taxon>
        <taxon>Embryophyta</taxon>
        <taxon>Tracheophyta</taxon>
        <taxon>Spermatophyta</taxon>
        <taxon>Magnoliopsida</taxon>
        <taxon>Liliopsida</taxon>
        <taxon>Poales</taxon>
        <taxon>Poaceae</taxon>
        <taxon>PACMAD clade</taxon>
        <taxon>Arundinoideae</taxon>
        <taxon>Arundineae</taxon>
        <taxon>Arundo</taxon>
    </lineage>
</organism>
<dbReference type="AlphaFoldDB" id="A0A0A9C7H4"/>
<accession>A0A0A9C7H4</accession>
<proteinExistence type="predicted"/>
<evidence type="ECO:0000313" key="1">
    <source>
        <dbReference type="EMBL" id="JAD71506.1"/>
    </source>
</evidence>
<reference evidence="1" key="2">
    <citation type="journal article" date="2015" name="Data Brief">
        <title>Shoot transcriptome of the giant reed, Arundo donax.</title>
        <authorList>
            <person name="Barrero R.A."/>
            <person name="Guerrero F.D."/>
            <person name="Moolhuijzen P."/>
            <person name="Goolsby J.A."/>
            <person name="Tidwell J."/>
            <person name="Bellgard S.E."/>
            <person name="Bellgard M.I."/>
        </authorList>
    </citation>
    <scope>NUCLEOTIDE SEQUENCE</scope>
    <source>
        <tissue evidence="1">Shoot tissue taken approximately 20 cm above the soil surface</tissue>
    </source>
</reference>
<protein>
    <submittedName>
        <fullName evidence="1">Uncharacterized protein</fullName>
    </submittedName>
</protein>
<reference evidence="1" key="1">
    <citation type="submission" date="2014-09" db="EMBL/GenBank/DDBJ databases">
        <authorList>
            <person name="Magalhaes I.L.F."/>
            <person name="Oliveira U."/>
            <person name="Santos F.R."/>
            <person name="Vidigal T.H.D.A."/>
            <person name="Brescovit A.D."/>
            <person name="Santos A.J."/>
        </authorList>
    </citation>
    <scope>NUCLEOTIDE SEQUENCE</scope>
    <source>
        <tissue evidence="1">Shoot tissue taken approximately 20 cm above the soil surface</tissue>
    </source>
</reference>